<sequence length="396" mass="41701">MSGRWEASGVLWLHGGRVVRPSGVIEAGWVKVEGGRVREVGDGPLPADAAGAEVVDLRGGWLVPGFVDLHVHGGDGADVMDGRARSIHTIARFHASHGTTGWLPTTLTAPYERLEAALRAVAEAIAADEPGAQVLGVHVEGPYLSRDRVGAQNPDFVRPPDPAEYERLLDVVPGLVKKMTLAPELPGAERLMACLRDRGAIPSLGHTDATFDEMARALAGGHCHGTHLFNGMRGLHHRDPGAAGALLMSEDAVCELIADGVHVHDVAMRMAVRLLGPDRVCLITDAMAAAGRPDGQYHLGGLSVTVEDGVAYLTHGHNLAGSTLTMDRAFANAMARIGVTPPEAVRMASTTPARELGLSGRKGDIAPGCDADLVWLDEALAVQATWVGGRRVFARG</sequence>
<dbReference type="RefSeq" id="WP_083430169.1">
    <property type="nucleotide sequence ID" value="NZ_FPBV01000003.1"/>
</dbReference>
<name>A0A1I7GYK5_9BACL</name>
<comment type="catalytic activity">
    <reaction evidence="7">
        <text>N-acetyl-D-glucosamine 6-phosphate + H2O = D-glucosamine 6-phosphate + acetate</text>
        <dbReference type="Rhea" id="RHEA:22936"/>
        <dbReference type="ChEBI" id="CHEBI:15377"/>
        <dbReference type="ChEBI" id="CHEBI:30089"/>
        <dbReference type="ChEBI" id="CHEBI:57513"/>
        <dbReference type="ChEBI" id="CHEBI:58725"/>
        <dbReference type="EC" id="3.5.1.25"/>
    </reaction>
</comment>
<evidence type="ECO:0000256" key="11">
    <source>
        <dbReference type="PIRSR" id="PIRSR038994-2"/>
    </source>
</evidence>
<feature type="binding site" evidence="11">
    <location>
        <begin position="319"/>
        <end position="321"/>
    </location>
    <ligand>
        <name>substrate</name>
    </ligand>
</feature>
<evidence type="ECO:0000259" key="13">
    <source>
        <dbReference type="Pfam" id="PF01979"/>
    </source>
</evidence>
<dbReference type="SUPFAM" id="SSF51556">
    <property type="entry name" value="Metallo-dependent hydrolases"/>
    <property type="match status" value="1"/>
</dbReference>
<dbReference type="InterPro" id="IPR003764">
    <property type="entry name" value="GlcNAc_6-P_deAcase"/>
</dbReference>
<organism evidence="14 15">
    <name type="scientific">Alicyclobacillus macrosporangiidus</name>
    <dbReference type="NCBI Taxonomy" id="392015"/>
    <lineage>
        <taxon>Bacteria</taxon>
        <taxon>Bacillati</taxon>
        <taxon>Bacillota</taxon>
        <taxon>Bacilli</taxon>
        <taxon>Bacillales</taxon>
        <taxon>Alicyclobacillaceae</taxon>
        <taxon>Alicyclobacillus</taxon>
    </lineage>
</organism>
<dbReference type="InterPro" id="IPR006680">
    <property type="entry name" value="Amidohydro-rel"/>
</dbReference>
<keyword evidence="5 9" id="KW-0378">Hydrolase</keyword>
<dbReference type="eggNOG" id="COG1820">
    <property type="taxonomic scope" value="Bacteria"/>
</dbReference>
<evidence type="ECO:0000313" key="14">
    <source>
        <dbReference type="EMBL" id="SFU53539.1"/>
    </source>
</evidence>
<evidence type="ECO:0000256" key="9">
    <source>
        <dbReference type="PIRNR" id="PIRNR038994"/>
    </source>
</evidence>
<proteinExistence type="inferred from homology"/>
<feature type="binding site" evidence="11">
    <location>
        <position position="262"/>
    </location>
    <ligand>
        <name>substrate</name>
    </ligand>
</feature>
<accession>A0A1I7GYK5</accession>
<feature type="binding site" evidence="11">
    <location>
        <position position="151"/>
    </location>
    <ligand>
        <name>substrate</name>
    </ligand>
</feature>
<dbReference type="InterPro" id="IPR032466">
    <property type="entry name" value="Metal_Hydrolase"/>
</dbReference>
<dbReference type="PIRSF" id="PIRSF038994">
    <property type="entry name" value="NagA"/>
    <property type="match status" value="1"/>
</dbReference>
<gene>
    <name evidence="14" type="ORF">SAMN05421543_103134</name>
</gene>
<feature type="active site" description="Proton donor/acceptor" evidence="10">
    <location>
        <position position="285"/>
    </location>
</feature>
<evidence type="ECO:0000256" key="12">
    <source>
        <dbReference type="PIRSR" id="PIRSR038994-3"/>
    </source>
</evidence>
<dbReference type="Gene3D" id="3.20.20.140">
    <property type="entry name" value="Metal-dependent hydrolases"/>
    <property type="match status" value="1"/>
</dbReference>
<reference evidence="15" key="1">
    <citation type="submission" date="2016-10" db="EMBL/GenBank/DDBJ databases">
        <authorList>
            <person name="Varghese N."/>
        </authorList>
    </citation>
    <scope>NUCLEOTIDE SEQUENCE [LARGE SCALE GENOMIC DNA]</scope>
    <source>
        <strain evidence="15">DSM 17980</strain>
    </source>
</reference>
<feature type="binding site" evidence="12">
    <location>
        <position position="227"/>
    </location>
    <ligand>
        <name>Zn(2+)</name>
        <dbReference type="ChEBI" id="CHEBI:29105"/>
    </ligand>
</feature>
<dbReference type="GO" id="GO:0046872">
    <property type="term" value="F:metal ion binding"/>
    <property type="evidence" value="ECO:0007669"/>
    <property type="project" value="UniProtKB-KW"/>
</dbReference>
<dbReference type="Pfam" id="PF01979">
    <property type="entry name" value="Amidohydro_1"/>
    <property type="match status" value="1"/>
</dbReference>
<feature type="binding site" evidence="11">
    <location>
        <position position="238"/>
    </location>
    <ligand>
        <name>substrate</name>
    </ligand>
</feature>
<evidence type="ECO:0000313" key="15">
    <source>
        <dbReference type="Proteomes" id="UP000183508"/>
    </source>
</evidence>
<evidence type="ECO:0000256" key="10">
    <source>
        <dbReference type="PIRSR" id="PIRSR038994-1"/>
    </source>
</evidence>
<dbReference type="NCBIfam" id="TIGR00221">
    <property type="entry name" value="nagA"/>
    <property type="match status" value="1"/>
</dbReference>
<keyword evidence="15" id="KW-1185">Reference proteome</keyword>
<dbReference type="GO" id="GO:0008448">
    <property type="term" value="F:N-acetylglucosamine-6-phosphate deacetylase activity"/>
    <property type="evidence" value="ECO:0007669"/>
    <property type="project" value="UniProtKB-EC"/>
</dbReference>
<dbReference type="CDD" id="cd00854">
    <property type="entry name" value="NagA"/>
    <property type="match status" value="1"/>
</dbReference>
<dbReference type="InterPro" id="IPR011059">
    <property type="entry name" value="Metal-dep_hydrolase_composite"/>
</dbReference>
<dbReference type="SUPFAM" id="SSF51338">
    <property type="entry name" value="Composite domain of metallo-dependent hydrolases"/>
    <property type="match status" value="1"/>
</dbReference>
<feature type="binding site" evidence="11">
    <location>
        <begin position="230"/>
        <end position="231"/>
    </location>
    <ligand>
        <name>substrate</name>
    </ligand>
</feature>
<evidence type="ECO:0000256" key="2">
    <source>
        <dbReference type="ARBA" id="ARBA00011899"/>
    </source>
</evidence>
<keyword evidence="6 9" id="KW-0119">Carbohydrate metabolism</keyword>
<evidence type="ECO:0000256" key="6">
    <source>
        <dbReference type="ARBA" id="ARBA00023277"/>
    </source>
</evidence>
<evidence type="ECO:0000256" key="7">
    <source>
        <dbReference type="ARBA" id="ARBA00047647"/>
    </source>
</evidence>
<feature type="binding site" evidence="12">
    <location>
        <position position="206"/>
    </location>
    <ligand>
        <name>Zn(2+)</name>
        <dbReference type="ChEBI" id="CHEBI:29105"/>
    </ligand>
</feature>
<dbReference type="Gene3D" id="2.30.40.10">
    <property type="entry name" value="Urease, subunit C, domain 1"/>
    <property type="match status" value="1"/>
</dbReference>
<keyword evidence="4 12" id="KW-0479">Metal-binding</keyword>
<dbReference type="AlphaFoldDB" id="A0A1I7GYK5"/>
<evidence type="ECO:0000256" key="8">
    <source>
        <dbReference type="ARBA" id="ARBA00060590"/>
    </source>
</evidence>
<evidence type="ECO:0000256" key="1">
    <source>
        <dbReference type="ARBA" id="ARBA00010716"/>
    </source>
</evidence>
<dbReference type="PANTHER" id="PTHR11113">
    <property type="entry name" value="N-ACETYLGLUCOSAMINE-6-PHOSPHATE DEACETYLASE"/>
    <property type="match status" value="1"/>
</dbReference>
<evidence type="ECO:0000256" key="3">
    <source>
        <dbReference type="ARBA" id="ARBA00018029"/>
    </source>
</evidence>
<comment type="pathway">
    <text evidence="8">Amino-sugar metabolism; N-acetylneuraminate degradation; D-fructose 6-phosphate from N-acetylneuraminate: step 4/5.</text>
</comment>
<evidence type="ECO:0000256" key="5">
    <source>
        <dbReference type="ARBA" id="ARBA00022801"/>
    </source>
</evidence>
<dbReference type="EC" id="3.5.1.25" evidence="2"/>
<dbReference type="FunFam" id="3.20.20.140:FF:000004">
    <property type="entry name" value="N-acetylglucosamine-6-phosphate deacetylase"/>
    <property type="match status" value="1"/>
</dbReference>
<comment type="cofactor">
    <cofactor evidence="12">
        <name>a divalent metal cation</name>
        <dbReference type="ChEBI" id="CHEBI:60240"/>
    </cofactor>
    <text evidence="12">Binds 1 divalent metal cation per subunit.</text>
</comment>
<protein>
    <recommendedName>
        <fullName evidence="3">N-acetylglucosamine-6-phosphate deacetylase</fullName>
        <ecNumber evidence="2">3.5.1.25</ecNumber>
    </recommendedName>
</protein>
<feature type="binding site" evidence="12">
    <location>
        <position position="140"/>
    </location>
    <ligand>
        <name>Zn(2+)</name>
        <dbReference type="ChEBI" id="CHEBI:29105"/>
    </ligand>
</feature>
<evidence type="ECO:0000256" key="4">
    <source>
        <dbReference type="ARBA" id="ARBA00022723"/>
    </source>
</evidence>
<dbReference type="STRING" id="392015.SAMN05421543_103134"/>
<dbReference type="Proteomes" id="UP000183508">
    <property type="component" value="Unassembled WGS sequence"/>
</dbReference>
<comment type="similarity">
    <text evidence="1 9">Belongs to the metallo-dependent hydrolases superfamily. NagA family.</text>
</comment>
<dbReference type="EMBL" id="FPBV01000003">
    <property type="protein sequence ID" value="SFU53539.1"/>
    <property type="molecule type" value="Genomic_DNA"/>
</dbReference>
<dbReference type="GO" id="GO:0006046">
    <property type="term" value="P:N-acetylglucosamine catabolic process"/>
    <property type="evidence" value="ECO:0007669"/>
    <property type="project" value="TreeGrafter"/>
</dbReference>
<feature type="domain" description="Amidohydrolase-related" evidence="13">
    <location>
        <begin position="62"/>
        <end position="392"/>
    </location>
</feature>
<dbReference type="PANTHER" id="PTHR11113:SF14">
    <property type="entry name" value="N-ACETYLGLUCOSAMINE-6-PHOSPHATE DEACETYLASE"/>
    <property type="match status" value="1"/>
</dbReference>